<gene>
    <name evidence="1" type="ORF">NDU88_002151</name>
</gene>
<dbReference type="EMBL" id="JANPWB010000002">
    <property type="protein sequence ID" value="KAJ1206750.1"/>
    <property type="molecule type" value="Genomic_DNA"/>
</dbReference>
<reference evidence="1" key="1">
    <citation type="journal article" date="2022" name="bioRxiv">
        <title>Sequencing and chromosome-scale assembly of the giantPleurodeles waltlgenome.</title>
        <authorList>
            <person name="Brown T."/>
            <person name="Elewa A."/>
            <person name="Iarovenko S."/>
            <person name="Subramanian E."/>
            <person name="Araus A.J."/>
            <person name="Petzold A."/>
            <person name="Susuki M."/>
            <person name="Suzuki K.-i.T."/>
            <person name="Hayashi T."/>
            <person name="Toyoda A."/>
            <person name="Oliveira C."/>
            <person name="Osipova E."/>
            <person name="Leigh N.D."/>
            <person name="Simon A."/>
            <person name="Yun M.H."/>
        </authorList>
    </citation>
    <scope>NUCLEOTIDE SEQUENCE</scope>
    <source>
        <strain evidence="1">20211129_DDA</strain>
        <tissue evidence="1">Liver</tissue>
    </source>
</reference>
<keyword evidence="2" id="KW-1185">Reference proteome</keyword>
<name>A0AAV7VYI0_PLEWA</name>
<evidence type="ECO:0000313" key="1">
    <source>
        <dbReference type="EMBL" id="KAJ1206750.1"/>
    </source>
</evidence>
<proteinExistence type="predicted"/>
<comment type="caution">
    <text evidence="1">The sequence shown here is derived from an EMBL/GenBank/DDBJ whole genome shotgun (WGS) entry which is preliminary data.</text>
</comment>
<organism evidence="1 2">
    <name type="scientific">Pleurodeles waltl</name>
    <name type="common">Iberian ribbed newt</name>
    <dbReference type="NCBI Taxonomy" id="8319"/>
    <lineage>
        <taxon>Eukaryota</taxon>
        <taxon>Metazoa</taxon>
        <taxon>Chordata</taxon>
        <taxon>Craniata</taxon>
        <taxon>Vertebrata</taxon>
        <taxon>Euteleostomi</taxon>
        <taxon>Amphibia</taxon>
        <taxon>Batrachia</taxon>
        <taxon>Caudata</taxon>
        <taxon>Salamandroidea</taxon>
        <taxon>Salamandridae</taxon>
        <taxon>Pleurodelinae</taxon>
        <taxon>Pleurodeles</taxon>
    </lineage>
</organism>
<protein>
    <submittedName>
        <fullName evidence="1">Uncharacterized protein</fullName>
    </submittedName>
</protein>
<evidence type="ECO:0000313" key="2">
    <source>
        <dbReference type="Proteomes" id="UP001066276"/>
    </source>
</evidence>
<dbReference type="AlphaFoldDB" id="A0AAV7VYI0"/>
<feature type="non-terminal residue" evidence="1">
    <location>
        <position position="1"/>
    </location>
</feature>
<feature type="non-terminal residue" evidence="1">
    <location>
        <position position="55"/>
    </location>
</feature>
<dbReference type="Proteomes" id="UP001066276">
    <property type="component" value="Chromosome 1_2"/>
</dbReference>
<sequence length="55" mass="6141">FPGPYIGFTPISPLTGRRLQAQKIGKMGCVPVKCQNYVEKFWFSDSSAPFPESCE</sequence>
<accession>A0AAV7VYI0</accession>